<dbReference type="EMBL" id="PUFO01000014">
    <property type="protein sequence ID" value="TDG79999.1"/>
    <property type="molecule type" value="Genomic_DNA"/>
</dbReference>
<reference evidence="2 3" key="1">
    <citation type="journal article" date="2019" name="Appl. Microbiol. Biotechnol.">
        <title>Uncovering carbohydrate metabolism through a genotype-phenotype association study of 56 lactic acid bacteria genomes.</title>
        <authorList>
            <person name="Buron-Moles G."/>
            <person name="Chailyan A."/>
            <person name="Dolejs I."/>
            <person name="Forster J."/>
            <person name="Miks M.H."/>
        </authorList>
    </citation>
    <scope>NUCLEOTIDE SEQUENCE [LARGE SCALE GENOMIC DNA]</scope>
    <source>
        <strain evidence="2 3">ATCC 49373</strain>
    </source>
</reference>
<organism evidence="2 3">
    <name type="scientific">Secundilactobacillus malefermentans</name>
    <dbReference type="NCBI Taxonomy" id="176292"/>
    <lineage>
        <taxon>Bacteria</taxon>
        <taxon>Bacillati</taxon>
        <taxon>Bacillota</taxon>
        <taxon>Bacilli</taxon>
        <taxon>Lactobacillales</taxon>
        <taxon>Lactobacillaceae</taxon>
        <taxon>Secundilactobacillus</taxon>
    </lineage>
</organism>
<name>A0A4R5NS73_9LACO</name>
<dbReference type="Proteomes" id="UP000294854">
    <property type="component" value="Unassembled WGS sequence"/>
</dbReference>
<feature type="transmembrane region" description="Helical" evidence="1">
    <location>
        <begin position="91"/>
        <end position="116"/>
    </location>
</feature>
<feature type="transmembrane region" description="Helical" evidence="1">
    <location>
        <begin position="55"/>
        <end position="71"/>
    </location>
</feature>
<feature type="transmembrane region" description="Helical" evidence="1">
    <location>
        <begin position="21"/>
        <end position="43"/>
    </location>
</feature>
<keyword evidence="3" id="KW-1185">Reference proteome</keyword>
<feature type="transmembrane region" description="Helical" evidence="1">
    <location>
        <begin position="244"/>
        <end position="264"/>
    </location>
</feature>
<dbReference type="AlphaFoldDB" id="A0A4R5NS73"/>
<feature type="transmembrane region" description="Helical" evidence="1">
    <location>
        <begin position="158"/>
        <end position="180"/>
    </location>
</feature>
<keyword evidence="1" id="KW-1133">Transmembrane helix</keyword>
<comment type="caution">
    <text evidence="2">The sequence shown here is derived from an EMBL/GenBank/DDBJ whole genome shotgun (WGS) entry which is preliminary data.</text>
</comment>
<proteinExistence type="predicted"/>
<evidence type="ECO:0000256" key="1">
    <source>
        <dbReference type="SAM" id="Phobius"/>
    </source>
</evidence>
<gene>
    <name evidence="2" type="ORF">C5L31_000606</name>
</gene>
<sequence>MNLAPTYKYLFRISIRSLMLVYLWLIGITLILPALFSLISGTIGDFSLANQLSSQQFSIVAGFFLFFYFSLNDNHFNFLIQNGIGRKTYWLGKLLVAGVTILIIEAINLVYLYAIYLPIAGTGNSSDTLQISYEGNPVASSMLSLLYGHYTGNELLDYVLTTIVVLFGLASITALGMAVGSIMSLFSRRMKLIIIIGTPIFLIVLAIYISNLNIHLFSTTWIYDFAKVIVGAGAHPVEEHFNPFAPMVSGTIFIAIMLFVSRYFNLKLKVRTD</sequence>
<dbReference type="STRING" id="1122149.FD44_GL000878"/>
<feature type="transmembrane region" description="Helical" evidence="1">
    <location>
        <begin position="192"/>
        <end position="210"/>
    </location>
</feature>
<evidence type="ECO:0000313" key="2">
    <source>
        <dbReference type="EMBL" id="TDG79999.1"/>
    </source>
</evidence>
<keyword evidence="1" id="KW-0472">Membrane</keyword>
<accession>A0A4R5NS73</accession>
<keyword evidence="1" id="KW-0812">Transmembrane</keyword>
<protein>
    <submittedName>
        <fullName evidence="2">Uncharacterized protein</fullName>
    </submittedName>
</protein>
<evidence type="ECO:0000313" key="3">
    <source>
        <dbReference type="Proteomes" id="UP000294854"/>
    </source>
</evidence>